<name>C1DXA6_SULAA</name>
<dbReference type="SUPFAM" id="SSF54001">
    <property type="entry name" value="Cysteine proteinases"/>
    <property type="match status" value="1"/>
</dbReference>
<dbReference type="RefSeq" id="WP_012674288.1">
    <property type="nucleotide sequence ID" value="NC_012438.1"/>
</dbReference>
<feature type="transmembrane region" description="Helical" evidence="1">
    <location>
        <begin position="536"/>
        <end position="554"/>
    </location>
</feature>
<feature type="transmembrane region" description="Helical" evidence="1">
    <location>
        <begin position="133"/>
        <end position="154"/>
    </location>
</feature>
<dbReference type="InterPro" id="IPR038765">
    <property type="entry name" value="Papain-like_cys_pep_sf"/>
</dbReference>
<keyword evidence="1" id="KW-0472">Membrane</keyword>
<feature type="transmembrane region" description="Helical" evidence="1">
    <location>
        <begin position="175"/>
        <end position="192"/>
    </location>
</feature>
<evidence type="ECO:0000313" key="3">
    <source>
        <dbReference type="EMBL" id="ACN98968.1"/>
    </source>
</evidence>
<dbReference type="KEGG" id="saf:SULAZ_0021"/>
<dbReference type="Pfam" id="PF11992">
    <property type="entry name" value="TgpA_N"/>
    <property type="match status" value="1"/>
</dbReference>
<dbReference type="Gene3D" id="3.10.620.30">
    <property type="match status" value="1"/>
</dbReference>
<keyword evidence="4" id="KW-1185">Reference proteome</keyword>
<dbReference type="HOGENOM" id="CLU_012397_2_1_0"/>
<feature type="transmembrane region" description="Helical" evidence="1">
    <location>
        <begin position="63"/>
        <end position="79"/>
    </location>
</feature>
<accession>C1DXA6</accession>
<dbReference type="EMBL" id="CP001229">
    <property type="protein sequence ID" value="ACN98968.1"/>
    <property type="molecule type" value="Genomic_DNA"/>
</dbReference>
<feature type="transmembrane region" description="Helical" evidence="1">
    <location>
        <begin position="20"/>
        <end position="51"/>
    </location>
</feature>
<organism evidence="3 4">
    <name type="scientific">Sulfurihydrogenibium azorense (strain DSM 15241 / OCM 825 / Az-Fu1)</name>
    <dbReference type="NCBI Taxonomy" id="204536"/>
    <lineage>
        <taxon>Bacteria</taxon>
        <taxon>Pseudomonadati</taxon>
        <taxon>Aquificota</taxon>
        <taxon>Aquificia</taxon>
        <taxon>Aquificales</taxon>
        <taxon>Hydrogenothermaceae</taxon>
        <taxon>Sulfurihydrogenibium</taxon>
    </lineage>
</organism>
<keyword evidence="1" id="KW-1133">Transmembrane helix</keyword>
<dbReference type="Pfam" id="PF01841">
    <property type="entry name" value="Transglut_core"/>
    <property type="match status" value="1"/>
</dbReference>
<dbReference type="InterPro" id="IPR002931">
    <property type="entry name" value="Transglutaminase-like"/>
</dbReference>
<proteinExistence type="predicted"/>
<reference evidence="3 4" key="1">
    <citation type="journal article" date="2009" name="J. Bacteriol.">
        <title>Complete and draft genome sequences of six members of the Aquificales.</title>
        <authorList>
            <person name="Reysenbach A.L."/>
            <person name="Hamamura N."/>
            <person name="Podar M."/>
            <person name="Griffiths E."/>
            <person name="Ferreira S."/>
            <person name="Hochstein R."/>
            <person name="Heidelberg J."/>
            <person name="Johnson J."/>
            <person name="Mead D."/>
            <person name="Pohorille A."/>
            <person name="Sarmiento M."/>
            <person name="Schweighofer K."/>
            <person name="Seshadri R."/>
            <person name="Voytek M.A."/>
        </authorList>
    </citation>
    <scope>NUCLEOTIDE SEQUENCE [LARGE SCALE GENOMIC DNA]</scope>
    <source>
        <strain evidence="4">Az-Fu1 / DSM 15241 / OCM 825</strain>
    </source>
</reference>
<dbReference type="SMART" id="SM00460">
    <property type="entry name" value="TGc"/>
    <property type="match status" value="1"/>
</dbReference>
<keyword evidence="1" id="KW-0812">Transmembrane</keyword>
<dbReference type="OrthoDB" id="9804872at2"/>
<dbReference type="InterPro" id="IPR052901">
    <property type="entry name" value="Bact_TGase-like"/>
</dbReference>
<dbReference type="PANTHER" id="PTHR42736">
    <property type="entry name" value="PROTEIN-GLUTAMINE GAMMA-GLUTAMYLTRANSFERASE"/>
    <property type="match status" value="1"/>
</dbReference>
<dbReference type="STRING" id="204536.SULAZ_0021"/>
<feature type="transmembrane region" description="Helical" evidence="1">
    <location>
        <begin position="109"/>
        <end position="127"/>
    </location>
</feature>
<gene>
    <name evidence="3" type="ordered locus">SULAZ_0021</name>
</gene>
<dbReference type="PANTHER" id="PTHR42736:SF1">
    <property type="entry name" value="PROTEIN-GLUTAMINE GAMMA-GLUTAMYLTRANSFERASE"/>
    <property type="match status" value="1"/>
</dbReference>
<dbReference type="Proteomes" id="UP000001369">
    <property type="component" value="Chromosome"/>
</dbReference>
<evidence type="ECO:0000256" key="1">
    <source>
        <dbReference type="SAM" id="Phobius"/>
    </source>
</evidence>
<evidence type="ECO:0000259" key="2">
    <source>
        <dbReference type="SMART" id="SM00460"/>
    </source>
</evidence>
<dbReference type="eggNOG" id="COG1305">
    <property type="taxonomic scope" value="Bacteria"/>
</dbReference>
<evidence type="ECO:0000313" key="4">
    <source>
        <dbReference type="Proteomes" id="UP000001369"/>
    </source>
</evidence>
<sequence>MELVKEKVLSVEKLVKVNAYIASTLAYIIIFPYISPIYSFAFSILLLTALYKDFYKYFTVSRFILNTVGIFLVLLMTLQINPDNIVQPALDTITVLLGLKLLEDKKFRDYMQVYLIVALILSGYTLLSISMVFLLYLVFFVFFLNYGVILLSYYQKDPSLTFDLKQLRSFILKTSLIPVFSIPITVFLFFALPRTSYPMLTFLQGQGKGKTGFSDNVSLGDVSSIQQDDSVVARVVMKKVGEVYLRGVVFDYFDGKRWQSQEKFLNTKFTRLSGQKVEYTVYLEPTYQQYLFSVDIPYNITSPTGFILFRNQDLTYKVDKPITSKVRYEGESFITDSYYQELNSSIYLQLPQISSDIVNLAKQLKKQTPQETAQEISNYLQNFSYSLKDLPSGENPLEDFLFKTKKGNCEYFASAMAVLLRLNGIPSRLVGGYKTSAYNEIGGYYIFREKDAHVWVESYIDGRWVKFDPTPPIRNVVVESLYRQNFIKQWLELIDYYYTTFIVNYDFSKQIQLINKIKSNFTNTNLKLSFSLNKNFLAAAFLFLIFIYLVYVFIKHLSEPYEKRVLNLFLKKMKKLGYEKKENEGLEEFVLKIDNPNIKEKALNFVKAYESFLFKDIKITEKEFNYLKELLKDL</sequence>
<protein>
    <submittedName>
        <fullName evidence="3">Putative membrane protein</fullName>
    </submittedName>
</protein>
<feature type="domain" description="Transglutaminase-like" evidence="2">
    <location>
        <begin position="401"/>
        <end position="471"/>
    </location>
</feature>
<dbReference type="AlphaFoldDB" id="C1DXA6"/>
<dbReference type="InterPro" id="IPR021878">
    <property type="entry name" value="TgpA_N"/>
</dbReference>